<gene>
    <name evidence="1" type="ORF">MPSYJ_09660</name>
</gene>
<organism evidence="1 2">
    <name type="scientific">Mycolicibacterium psychrotolerans</name>
    <dbReference type="NCBI Taxonomy" id="216929"/>
    <lineage>
        <taxon>Bacteria</taxon>
        <taxon>Bacillati</taxon>
        <taxon>Actinomycetota</taxon>
        <taxon>Actinomycetes</taxon>
        <taxon>Mycobacteriales</taxon>
        <taxon>Mycobacteriaceae</taxon>
        <taxon>Mycolicibacterium</taxon>
    </lineage>
</organism>
<evidence type="ECO:0008006" key="3">
    <source>
        <dbReference type="Google" id="ProtNLM"/>
    </source>
</evidence>
<sequence>MVLNLVSTSDEQTDSLLGVLVDGGFHVGTMVFGPENPPRGVRTRRVFVRSDAAQLAELVSRVDDGTLRIEIADRRPLDQAAAVHDASDNGRLHGKTLLIPAER</sequence>
<dbReference type="EMBL" id="AP022574">
    <property type="protein sequence ID" value="BBX67505.1"/>
    <property type="molecule type" value="Genomic_DNA"/>
</dbReference>
<dbReference type="Gene3D" id="3.40.50.720">
    <property type="entry name" value="NAD(P)-binding Rossmann-like Domain"/>
    <property type="match status" value="1"/>
</dbReference>
<evidence type="ECO:0000313" key="1">
    <source>
        <dbReference type="EMBL" id="BBX67505.1"/>
    </source>
</evidence>
<dbReference type="Pfam" id="PF13602">
    <property type="entry name" value="ADH_zinc_N_2"/>
    <property type="match status" value="1"/>
</dbReference>
<keyword evidence="2" id="KW-1185">Reference proteome</keyword>
<dbReference type="Proteomes" id="UP000466514">
    <property type="component" value="Chromosome"/>
</dbReference>
<dbReference type="AlphaFoldDB" id="A0A7I7M5N6"/>
<evidence type="ECO:0000313" key="2">
    <source>
        <dbReference type="Proteomes" id="UP000466514"/>
    </source>
</evidence>
<dbReference type="KEGG" id="mpsc:MPSYJ_09660"/>
<accession>A0A7I7M5N6</accession>
<protein>
    <recommendedName>
        <fullName evidence="3">NADPH:quinone reductase</fullName>
    </recommendedName>
</protein>
<dbReference type="Gene3D" id="3.90.180.10">
    <property type="entry name" value="Medium-chain alcohol dehydrogenases, catalytic domain"/>
    <property type="match status" value="1"/>
</dbReference>
<proteinExistence type="predicted"/>
<reference evidence="1 2" key="1">
    <citation type="journal article" date="2019" name="Emerg. Microbes Infect.">
        <title>Comprehensive subspecies identification of 175 nontuberculous mycobacteria species based on 7547 genomic profiles.</title>
        <authorList>
            <person name="Matsumoto Y."/>
            <person name="Kinjo T."/>
            <person name="Motooka D."/>
            <person name="Nabeya D."/>
            <person name="Jung N."/>
            <person name="Uechi K."/>
            <person name="Horii T."/>
            <person name="Iida T."/>
            <person name="Fujita J."/>
            <person name="Nakamura S."/>
        </authorList>
    </citation>
    <scope>NUCLEOTIDE SEQUENCE [LARGE SCALE GENOMIC DNA]</scope>
    <source>
        <strain evidence="1 2">JCM 13323</strain>
    </source>
</reference>
<name>A0A7I7M5N6_9MYCO</name>